<dbReference type="PANTHER" id="PTHR47597">
    <property type="entry name" value="IS A MEMBER OF THE PF|00364 BIOTIN-REQUIRING ENZYMES FAMILY-RELATED"/>
    <property type="match status" value="1"/>
</dbReference>
<name>A0A8X8YWC3_SALSN</name>
<feature type="compositionally biased region" description="Basic and acidic residues" evidence="1">
    <location>
        <begin position="22"/>
        <end position="38"/>
    </location>
</feature>
<dbReference type="SUPFAM" id="SSF51230">
    <property type="entry name" value="Single hybrid motif"/>
    <property type="match status" value="1"/>
</dbReference>
<feature type="compositionally biased region" description="Polar residues" evidence="1">
    <location>
        <begin position="286"/>
        <end position="307"/>
    </location>
</feature>
<feature type="region of interest" description="Disordered" evidence="1">
    <location>
        <begin position="93"/>
        <end position="118"/>
    </location>
</feature>
<evidence type="ECO:0000259" key="2">
    <source>
        <dbReference type="Pfam" id="PF00364"/>
    </source>
</evidence>
<dbReference type="InterPro" id="IPR011053">
    <property type="entry name" value="Single_hybrid_motif"/>
</dbReference>
<dbReference type="PANTHER" id="PTHR47597:SF1">
    <property type="entry name" value="IS A MEMBER OF THE PF|00364 BIOTIN-REQUIRING ENZYMES FAMILY-RELATED"/>
    <property type="match status" value="1"/>
</dbReference>
<feature type="domain" description="Lipoyl-binding" evidence="2">
    <location>
        <begin position="427"/>
        <end position="480"/>
    </location>
</feature>
<keyword evidence="4" id="KW-1185">Reference proteome</keyword>
<feature type="region of interest" description="Disordered" evidence="1">
    <location>
        <begin position="1"/>
        <end position="41"/>
    </location>
</feature>
<dbReference type="InterPro" id="IPR000089">
    <property type="entry name" value="Biotin_lipoyl"/>
</dbReference>
<dbReference type="Gene3D" id="2.40.50.100">
    <property type="match status" value="1"/>
</dbReference>
<accession>A0A8X8YWC3</accession>
<organism evidence="3">
    <name type="scientific">Salvia splendens</name>
    <name type="common">Scarlet sage</name>
    <dbReference type="NCBI Taxonomy" id="180675"/>
    <lineage>
        <taxon>Eukaryota</taxon>
        <taxon>Viridiplantae</taxon>
        <taxon>Streptophyta</taxon>
        <taxon>Embryophyta</taxon>
        <taxon>Tracheophyta</taxon>
        <taxon>Spermatophyta</taxon>
        <taxon>Magnoliopsida</taxon>
        <taxon>eudicotyledons</taxon>
        <taxon>Gunneridae</taxon>
        <taxon>Pentapetalae</taxon>
        <taxon>asterids</taxon>
        <taxon>lamiids</taxon>
        <taxon>Lamiales</taxon>
        <taxon>Lamiaceae</taxon>
        <taxon>Nepetoideae</taxon>
        <taxon>Mentheae</taxon>
        <taxon>Salviinae</taxon>
        <taxon>Salvia</taxon>
        <taxon>Salvia subgen. Calosphace</taxon>
        <taxon>core Calosphace</taxon>
    </lineage>
</organism>
<evidence type="ECO:0000256" key="1">
    <source>
        <dbReference type="SAM" id="MobiDB-lite"/>
    </source>
</evidence>
<protein>
    <recommendedName>
        <fullName evidence="2">Lipoyl-binding domain-containing protein</fullName>
    </recommendedName>
</protein>
<proteinExistence type="predicted"/>
<comment type="caution">
    <text evidence="3">The sequence shown here is derived from an EMBL/GenBank/DDBJ whole genome shotgun (WGS) entry which is preliminary data.</text>
</comment>
<dbReference type="EMBL" id="PNBA02000885">
    <property type="protein sequence ID" value="KAG6382817.1"/>
    <property type="molecule type" value="Genomic_DNA"/>
</dbReference>
<dbReference type="Pfam" id="PF00364">
    <property type="entry name" value="Biotin_lipoyl"/>
    <property type="match status" value="1"/>
</dbReference>
<reference evidence="3" key="1">
    <citation type="submission" date="2018-01" db="EMBL/GenBank/DDBJ databases">
        <authorList>
            <person name="Mao J.F."/>
        </authorList>
    </citation>
    <scope>NUCLEOTIDE SEQUENCE</scope>
    <source>
        <strain evidence="3">Huo1</strain>
        <tissue evidence="3">Leaf</tissue>
    </source>
</reference>
<feature type="compositionally biased region" description="Polar residues" evidence="1">
    <location>
        <begin position="363"/>
        <end position="375"/>
    </location>
</feature>
<sequence>MSSANRIRKYESGNQKRKKKQRIEDLTKSQQGDMDRYVTTKQPVPADNQIVEICGRRLLHVLALDYNVVNEDHTNSEPEAKANVELEAENNVDLQGENNDGGEPEADNNGDTFQPDIFDPRYWDSLHPSQVDILAKEGPKRDLSIQKGPKDKLSRRFTAKFYSRVLPNGEDCNRDWLVRLQKDETIDKSAQRQLEKEKDHWRKVLFRIIAIVKFLAKHNLAFRGGFGTSTLKVANLEWGIVTPKFINLQTLYGLKPPKYVPLALSYKSKKALMIGCRSSKSEAGPDSTTNLEDNPEESLSSDVPSTYVPNPFEVESLLTVMCDTKSVMQFELKLGDFQLHVTRESAEQSAPPHAPVPAPVAAQSVTETPASDNSDPSPPLALTKPSYFSGRVQTLLDKAVDEGLAILQSPRVGYFRRSRTIKGKRAPPSCKEKDTVKEGQVLCYIEQLGGELPVESDISGEVVKILKEDGDPVGYGDALIAVLPSFPGILL</sequence>
<gene>
    <name evidence="3" type="ORF">SASPL_157474</name>
</gene>
<dbReference type="AlphaFoldDB" id="A0A8X8YWC3"/>
<dbReference type="InterPro" id="IPR053217">
    <property type="entry name" value="ACC_Biotin_Carrier"/>
</dbReference>
<reference evidence="3" key="2">
    <citation type="submission" date="2020-08" db="EMBL/GenBank/DDBJ databases">
        <title>Plant Genome Project.</title>
        <authorList>
            <person name="Zhang R.-G."/>
        </authorList>
    </citation>
    <scope>NUCLEOTIDE SEQUENCE</scope>
    <source>
        <strain evidence="3">Huo1</strain>
        <tissue evidence="3">Leaf</tissue>
    </source>
</reference>
<feature type="region of interest" description="Disordered" evidence="1">
    <location>
        <begin position="343"/>
        <end position="384"/>
    </location>
</feature>
<evidence type="ECO:0000313" key="3">
    <source>
        <dbReference type="EMBL" id="KAG6382817.1"/>
    </source>
</evidence>
<dbReference type="Proteomes" id="UP000298416">
    <property type="component" value="Unassembled WGS sequence"/>
</dbReference>
<dbReference type="FunFam" id="2.40.50.100:FF:000059">
    <property type="entry name" value="Biotin/lipoyl attachment domain-containing protein"/>
    <property type="match status" value="1"/>
</dbReference>
<feature type="region of interest" description="Disordered" evidence="1">
    <location>
        <begin position="278"/>
        <end position="307"/>
    </location>
</feature>
<dbReference type="CDD" id="cd06850">
    <property type="entry name" value="biotinyl_domain"/>
    <property type="match status" value="1"/>
</dbReference>
<evidence type="ECO:0000313" key="4">
    <source>
        <dbReference type="Proteomes" id="UP000298416"/>
    </source>
</evidence>